<feature type="region of interest" description="Disordered" evidence="1">
    <location>
        <begin position="211"/>
        <end position="251"/>
    </location>
</feature>
<evidence type="ECO:0000256" key="1">
    <source>
        <dbReference type="SAM" id="MobiDB-lite"/>
    </source>
</evidence>
<feature type="transmembrane region" description="Helical" evidence="2">
    <location>
        <begin position="144"/>
        <end position="163"/>
    </location>
</feature>
<evidence type="ECO:0000256" key="2">
    <source>
        <dbReference type="SAM" id="Phobius"/>
    </source>
</evidence>
<feature type="compositionally biased region" description="Low complexity" evidence="1">
    <location>
        <begin position="211"/>
        <end position="224"/>
    </location>
</feature>
<feature type="transmembrane region" description="Helical" evidence="2">
    <location>
        <begin position="67"/>
        <end position="92"/>
    </location>
</feature>
<dbReference type="RefSeq" id="XP_033460146.1">
    <property type="nucleotide sequence ID" value="XM_033604896.1"/>
</dbReference>
<keyword evidence="3" id="KW-1185">Reference proteome</keyword>
<keyword evidence="2" id="KW-1133">Transmembrane helix</keyword>
<keyword evidence="2" id="KW-0472">Membrane</keyword>
<reference evidence="4" key="2">
    <citation type="submission" date="2020-04" db="EMBL/GenBank/DDBJ databases">
        <authorList>
            <consortium name="NCBI Genome Project"/>
        </authorList>
    </citation>
    <scope>NUCLEOTIDE SEQUENCE</scope>
    <source>
        <strain evidence="4">CBS 342.82</strain>
    </source>
</reference>
<reference evidence="4" key="1">
    <citation type="submission" date="2020-01" db="EMBL/GenBank/DDBJ databases">
        <authorList>
            <consortium name="DOE Joint Genome Institute"/>
            <person name="Haridas S."/>
            <person name="Albert R."/>
            <person name="Binder M."/>
            <person name="Bloem J."/>
            <person name="Labutti K."/>
            <person name="Salamov A."/>
            <person name="Andreopoulos B."/>
            <person name="Baker S.E."/>
            <person name="Barry K."/>
            <person name="Bills G."/>
            <person name="Bluhm B.H."/>
            <person name="Cannon C."/>
            <person name="Castanera R."/>
            <person name="Culley D.E."/>
            <person name="Daum C."/>
            <person name="Ezra D."/>
            <person name="Gonzalez J.B."/>
            <person name="Henrissat B."/>
            <person name="Kuo A."/>
            <person name="Liang C."/>
            <person name="Lipzen A."/>
            <person name="Lutzoni F."/>
            <person name="Magnuson J."/>
            <person name="Mondo S."/>
            <person name="Nolan M."/>
            <person name="Ohm R."/>
            <person name="Pangilinan J."/>
            <person name="Park H.-J."/>
            <person name="Ramirez L."/>
            <person name="Alfaro M."/>
            <person name="Sun H."/>
            <person name="Tritt A."/>
            <person name="Yoshinaga Y."/>
            <person name="Zwiers L.-H."/>
            <person name="Turgeon B.G."/>
            <person name="Goodwin S.B."/>
            <person name="Spatafora J.W."/>
            <person name="Crous P.W."/>
            <person name="Grigoriev I.V."/>
        </authorList>
    </citation>
    <scope>NUCLEOTIDE SEQUENCE</scope>
    <source>
        <strain evidence="4">CBS 342.82</strain>
    </source>
</reference>
<evidence type="ECO:0000313" key="4">
    <source>
        <dbReference type="RefSeq" id="XP_033460146.1"/>
    </source>
</evidence>
<dbReference type="GeneID" id="54362696"/>
<dbReference type="Proteomes" id="UP000504637">
    <property type="component" value="Unplaced"/>
</dbReference>
<name>A0A6J3M4Z9_9PEZI</name>
<evidence type="ECO:0000313" key="3">
    <source>
        <dbReference type="Proteomes" id="UP000504637"/>
    </source>
</evidence>
<accession>A0A6J3M4Z9</accession>
<reference evidence="4" key="3">
    <citation type="submission" date="2025-08" db="UniProtKB">
        <authorList>
            <consortium name="RefSeq"/>
        </authorList>
    </citation>
    <scope>IDENTIFICATION</scope>
    <source>
        <strain evidence="4">CBS 342.82</strain>
    </source>
</reference>
<protein>
    <submittedName>
        <fullName evidence="4">Uncharacterized protein</fullName>
    </submittedName>
</protein>
<keyword evidence="2" id="KW-0812">Transmembrane</keyword>
<feature type="transmembrane region" description="Helical" evidence="2">
    <location>
        <begin position="113"/>
        <end position="132"/>
    </location>
</feature>
<gene>
    <name evidence="4" type="ORF">K489DRAFT_380505</name>
</gene>
<organism evidence="4">
    <name type="scientific">Dissoconium aciculare CBS 342.82</name>
    <dbReference type="NCBI Taxonomy" id="1314786"/>
    <lineage>
        <taxon>Eukaryota</taxon>
        <taxon>Fungi</taxon>
        <taxon>Dikarya</taxon>
        <taxon>Ascomycota</taxon>
        <taxon>Pezizomycotina</taxon>
        <taxon>Dothideomycetes</taxon>
        <taxon>Dothideomycetidae</taxon>
        <taxon>Mycosphaerellales</taxon>
        <taxon>Dissoconiaceae</taxon>
        <taxon>Dissoconium</taxon>
    </lineage>
</organism>
<proteinExistence type="predicted"/>
<sequence length="251" mass="27351">MTMTDLINSPLLDLLAASLRPSPTSLVTQRKRFLLAPVSLLLRHPSRYPIPLAPITSSSLLTTLSPLLTFLLENFLATELVAMLAISCAWICHPRSELQLRAGLAPPPWFHTWLAGFRVAHALLVNVVYLLAGADTPLVPFRVAIGMWTVGIFVVGGLVAAYVGRAMVRDAFEDWRWTNRVRKSYAMAGAAGGRWREGAFARRRREAERVASLSSEQSSATSAAVEQGGSSRSTLGGQGVLGESSRKLKRE</sequence>
<dbReference type="AlphaFoldDB" id="A0A6J3M4Z9"/>